<evidence type="ECO:0000313" key="5">
    <source>
        <dbReference type="EMBL" id="BBL92465.1"/>
    </source>
</evidence>
<gene>
    <name evidence="5" type="ORF">VroAM7_51180</name>
</gene>
<dbReference type="AlphaFoldDB" id="A0A510IFB6"/>
<dbReference type="PROSITE" id="PS50111">
    <property type="entry name" value="CHEMOTAXIS_TRANSDUC_2"/>
    <property type="match status" value="1"/>
</dbReference>
<evidence type="ECO:0000259" key="4">
    <source>
        <dbReference type="PROSITE" id="PS50113"/>
    </source>
</evidence>
<dbReference type="InterPro" id="IPR000700">
    <property type="entry name" value="PAS-assoc_C"/>
</dbReference>
<dbReference type="EMBL" id="AP019800">
    <property type="protein sequence ID" value="BBL92465.1"/>
    <property type="molecule type" value="Genomic_DNA"/>
</dbReference>
<feature type="domain" description="PAC" evidence="4">
    <location>
        <begin position="204"/>
        <end position="258"/>
    </location>
</feature>
<feature type="domain" description="PAS" evidence="3">
    <location>
        <begin position="149"/>
        <end position="179"/>
    </location>
</feature>
<dbReference type="InterPro" id="IPR035965">
    <property type="entry name" value="PAS-like_dom_sf"/>
</dbReference>
<name>A0A510IFB6_9VIBR</name>
<dbReference type="PANTHER" id="PTHR24422:SF10">
    <property type="entry name" value="CHEMOTAXIS PROTEIN METHYLTRANSFERASE 2"/>
    <property type="match status" value="1"/>
</dbReference>
<dbReference type="Pfam" id="PF13426">
    <property type="entry name" value="PAS_9"/>
    <property type="match status" value="1"/>
</dbReference>
<sequence>MFFKKKKIEQEIDINQDFIDSLYDSLSVIEFTPKGEVLNASDLFLSCVGYQKQEIIGKHHSLFCSEKIVSSPQYSQFWVGLASGKKQGGVFARLDKFGKEIFLEAAYFPIFSEGKVIKVAKVAYDVTEQHVRSIEDGDLLSALDRTFAVITFSTSGEVLNANEAFLNALGYSSDEVMSKHHKMFCFDEFYQENPSFWRDLQGGRAFSGRFLRKSKLGDRIWIQASYNPIFNDKNEVYKVVKFATDITHDVLQEEASKDAISIAYTTAVETEQVATDGKGSINQAQEQSLGVVQQVESSVELINKLNELSTKIENIVQVIGSIADQTNLLALNAAIEAARAGEYGRGFAVVADEVRVLASKTSGSTGEISRVVSENVMLTNQISESMGKIRVSSIDTNEQLYSVSSVIDEIQRGAEDVAKNMSNLT</sequence>
<dbReference type="SUPFAM" id="SSF55785">
    <property type="entry name" value="PYP-like sensor domain (PAS domain)"/>
    <property type="match status" value="2"/>
</dbReference>
<protein>
    <submittedName>
        <fullName evidence="5">Methyl-accepting chemotaxis protein</fullName>
    </submittedName>
</protein>
<dbReference type="RefSeq" id="WP_143694397.1">
    <property type="nucleotide sequence ID" value="NZ_AP019800.1"/>
</dbReference>
<dbReference type="CDD" id="cd00130">
    <property type="entry name" value="PAS"/>
    <property type="match status" value="1"/>
</dbReference>
<dbReference type="NCBIfam" id="TIGR00229">
    <property type="entry name" value="sensory_box"/>
    <property type="match status" value="2"/>
</dbReference>
<dbReference type="PANTHER" id="PTHR24422">
    <property type="entry name" value="CHEMOTAXIS PROTEIN METHYLTRANSFERASE"/>
    <property type="match status" value="1"/>
</dbReference>
<dbReference type="InterPro" id="IPR050903">
    <property type="entry name" value="Bact_Chemotaxis_MeTrfase"/>
</dbReference>
<dbReference type="PROSITE" id="PS50113">
    <property type="entry name" value="PAC"/>
    <property type="match status" value="1"/>
</dbReference>
<accession>A0A510IFB6</accession>
<organism evidence="5 6">
    <name type="scientific">Vibrio rotiferianus</name>
    <dbReference type="NCBI Taxonomy" id="190895"/>
    <lineage>
        <taxon>Bacteria</taxon>
        <taxon>Pseudomonadati</taxon>
        <taxon>Pseudomonadota</taxon>
        <taxon>Gammaproteobacteria</taxon>
        <taxon>Vibrionales</taxon>
        <taxon>Vibrionaceae</taxon>
        <taxon>Vibrio</taxon>
    </lineage>
</organism>
<dbReference type="Pfam" id="PF00015">
    <property type="entry name" value="MCPsignal"/>
    <property type="match status" value="1"/>
</dbReference>
<dbReference type="Pfam" id="PF08447">
    <property type="entry name" value="PAS_3"/>
    <property type="match status" value="1"/>
</dbReference>
<evidence type="ECO:0000259" key="2">
    <source>
        <dbReference type="PROSITE" id="PS50111"/>
    </source>
</evidence>
<evidence type="ECO:0000256" key="1">
    <source>
        <dbReference type="PROSITE-ProRule" id="PRU00284"/>
    </source>
</evidence>
<dbReference type="Gene3D" id="1.10.287.950">
    <property type="entry name" value="Methyl-accepting chemotaxis protein"/>
    <property type="match status" value="1"/>
</dbReference>
<dbReference type="GO" id="GO:0006935">
    <property type="term" value="P:chemotaxis"/>
    <property type="evidence" value="ECO:0007669"/>
    <property type="project" value="UniProtKB-ARBA"/>
</dbReference>
<proteinExistence type="predicted"/>
<dbReference type="SUPFAM" id="SSF58104">
    <property type="entry name" value="Methyl-accepting chemotaxis protein (MCP) signaling domain"/>
    <property type="match status" value="1"/>
</dbReference>
<keyword evidence="1" id="KW-0807">Transducer</keyword>
<dbReference type="InterPro" id="IPR004089">
    <property type="entry name" value="MCPsignal_dom"/>
</dbReference>
<dbReference type="InterPro" id="IPR013655">
    <property type="entry name" value="PAS_fold_3"/>
</dbReference>
<evidence type="ECO:0000313" key="6">
    <source>
        <dbReference type="Proteomes" id="UP000315115"/>
    </source>
</evidence>
<dbReference type="SMART" id="SM00283">
    <property type="entry name" value="MA"/>
    <property type="match status" value="1"/>
</dbReference>
<dbReference type="Gene3D" id="3.30.450.20">
    <property type="entry name" value="PAS domain"/>
    <property type="match status" value="2"/>
</dbReference>
<dbReference type="GO" id="GO:0016020">
    <property type="term" value="C:membrane"/>
    <property type="evidence" value="ECO:0007669"/>
    <property type="project" value="InterPro"/>
</dbReference>
<geneLocation type="plasmid" evidence="6">
    <name>pam7 dna</name>
</geneLocation>
<dbReference type="GO" id="GO:0007165">
    <property type="term" value="P:signal transduction"/>
    <property type="evidence" value="ECO:0007669"/>
    <property type="project" value="UniProtKB-KW"/>
</dbReference>
<reference evidence="6" key="1">
    <citation type="submission" date="2019-07" db="EMBL/GenBank/DDBJ databases">
        <title>Complete Genome Sequences of Vibrion rotiferianus strain AM7.</title>
        <authorList>
            <person name="Miyazaki K."/>
            <person name="Wiseschart A."/>
            <person name="Pootanakit K."/>
            <person name="Ishimori K."/>
            <person name="Kitahara K."/>
        </authorList>
    </citation>
    <scope>NUCLEOTIDE SEQUENCE [LARGE SCALE GENOMIC DNA]</scope>
    <source>
        <strain evidence="6">AM7</strain>
        <plasmid evidence="6">pam7 dna</plasmid>
    </source>
</reference>
<keyword evidence="5" id="KW-0614">Plasmid</keyword>
<feature type="domain" description="Methyl-accepting transducer" evidence="2">
    <location>
        <begin position="263"/>
        <end position="425"/>
    </location>
</feature>
<dbReference type="PROSITE" id="PS50112">
    <property type="entry name" value="PAS"/>
    <property type="match status" value="1"/>
</dbReference>
<dbReference type="InterPro" id="IPR000014">
    <property type="entry name" value="PAS"/>
</dbReference>
<dbReference type="Proteomes" id="UP000315115">
    <property type="component" value="Plasmid pAM7"/>
</dbReference>
<evidence type="ECO:0000259" key="3">
    <source>
        <dbReference type="PROSITE" id="PS50112"/>
    </source>
</evidence>